<organism evidence="2">
    <name type="scientific">uncultured Caudovirales phage</name>
    <dbReference type="NCBI Taxonomy" id="2100421"/>
    <lineage>
        <taxon>Viruses</taxon>
        <taxon>Duplodnaviria</taxon>
        <taxon>Heunggongvirae</taxon>
        <taxon>Uroviricota</taxon>
        <taxon>Caudoviricetes</taxon>
        <taxon>Peduoviridae</taxon>
        <taxon>Maltschvirus</taxon>
        <taxon>Maltschvirus maltsch</taxon>
    </lineage>
</organism>
<feature type="region of interest" description="Disordered" evidence="1">
    <location>
        <begin position="377"/>
        <end position="398"/>
    </location>
</feature>
<evidence type="ECO:0000313" key="2">
    <source>
        <dbReference type="EMBL" id="CAB4187592.1"/>
    </source>
</evidence>
<dbReference type="Pfam" id="PF23802">
    <property type="entry name" value="DUF7178"/>
    <property type="match status" value="1"/>
</dbReference>
<accession>A0A6J5QUX8</accession>
<dbReference type="EMBL" id="LR797107">
    <property type="protein sequence ID" value="CAB4187592.1"/>
    <property type="molecule type" value="Genomic_DNA"/>
</dbReference>
<evidence type="ECO:0000313" key="4">
    <source>
        <dbReference type="EMBL" id="CAB4218856.1"/>
    </source>
</evidence>
<name>A0A6J5QUX8_9CAUD</name>
<gene>
    <name evidence="2" type="ORF">UFOVP1154_54</name>
    <name evidence="3" type="ORF">UFOVP1341_39</name>
    <name evidence="4" type="ORF">UFOVP1601_44</name>
</gene>
<protein>
    <submittedName>
        <fullName evidence="2">Uncharacterized protein</fullName>
    </submittedName>
</protein>
<evidence type="ECO:0000256" key="1">
    <source>
        <dbReference type="SAM" id="MobiDB-lite"/>
    </source>
</evidence>
<evidence type="ECO:0000313" key="3">
    <source>
        <dbReference type="EMBL" id="CAB4200454.1"/>
    </source>
</evidence>
<dbReference type="EMBL" id="LR797469">
    <property type="protein sequence ID" value="CAB4218856.1"/>
    <property type="molecule type" value="Genomic_DNA"/>
</dbReference>
<sequence>MARKKAQTYHVSQIEIAQPTAPNPDWVGWQEDPAMAEPTYRAETVGRPDRSLVGLAQGVQRNVEQSLPYRAAINPATLMAARTMGATGAGVGALTGSLLDNPGSSRALGPAVRAMMSAPTTPLDEQTNLAKEAADRGLDLGPFGAVLNIATDPGTWLQPEKALAVLPFMMGGLKAVKGAKAAKVAEEALSAARVLSGAEKGAARGAKESLEYMGSHRPQGAGAAPLHDLTGAGTIYPDDVYSKNAVQYYGTGNPALDRRSMSIAHSYKNKPDAEVTIFRAVPSNAGDTINPGDWVTINGDYAKLHGESALEGDYKIVSKQVKARDIFTNGDSIHEWGYAPDSSAASPSADPFTIAAPAEAPAGAAVVTGAADDAPKFSGEAWGNNSTSPVFKKGPQPVPDTPYLVTPDGVVMSTRVPNGANAERPGTVMFTGLEEVLRDPGLTKRMAEGVRGDLILTSKEASKSPAAVLERHVESSRENLKFLMNEMGEYAPRSRKWYDGANLFARDIEGTHGLSQGQGSGVIAVLSPQKPWDMNAELGKRLVSNVREFEKTDQVFDKDLYDHFVKSNLKSLRVSLRESINKGKFTPGQADLYYKAREMSLANGRNTIVGQPWSELPVMGKAAMTRAFDEVHNVSQFPILTPEGGIAHKVATNKDGKPTKLVWNSYGEIAKALNIMADGSPENISRWLGWEHKVRSFFDNINVPNYGRQVGERGPSTIDTHQVAGSHMRPMGAKSPQVTYSMGGAGSDWLGISGSNPLYQEALTRATSDTEYLPREGQSIAWEGLKGLFSPEDKRNDVLNATVDRLWKEYRAGRLSKKEVLDAVLNEAKGIDAPRWARGK</sequence>
<proteinExistence type="predicted"/>
<dbReference type="EMBL" id="LR797292">
    <property type="protein sequence ID" value="CAB4200454.1"/>
    <property type="molecule type" value="Genomic_DNA"/>
</dbReference>
<dbReference type="InterPro" id="IPR055602">
    <property type="entry name" value="DUF7178"/>
</dbReference>
<reference evidence="2" key="1">
    <citation type="submission" date="2020-05" db="EMBL/GenBank/DDBJ databases">
        <authorList>
            <person name="Chiriac C."/>
            <person name="Salcher M."/>
            <person name="Ghai R."/>
            <person name="Kavagutti S V."/>
        </authorList>
    </citation>
    <scope>NUCLEOTIDE SEQUENCE</scope>
</reference>